<dbReference type="Gene3D" id="3.90.550.50">
    <property type="match status" value="1"/>
</dbReference>
<dbReference type="EC" id="2.4.1.-" evidence="10"/>
<name>A0A336LNU1_CULSO</name>
<dbReference type="SUPFAM" id="SSF53448">
    <property type="entry name" value="Nucleotide-diphospho-sugar transferases"/>
    <property type="match status" value="1"/>
</dbReference>
<evidence type="ECO:0000256" key="3">
    <source>
        <dbReference type="ARBA" id="ARBA00022676"/>
    </source>
</evidence>
<evidence type="ECO:0000256" key="9">
    <source>
        <dbReference type="ARBA" id="ARBA00023136"/>
    </source>
</evidence>
<gene>
    <name evidence="11" type="primary">CSON009707</name>
</gene>
<evidence type="ECO:0000256" key="2">
    <source>
        <dbReference type="ARBA" id="ARBA00008661"/>
    </source>
</evidence>
<protein>
    <recommendedName>
        <fullName evidence="10">Hexosyltransferase</fullName>
        <ecNumber evidence="10">2.4.1.-</ecNumber>
    </recommendedName>
</protein>
<keyword evidence="5 10" id="KW-0812">Transmembrane</keyword>
<comment type="subcellular location">
    <subcellularLocation>
        <location evidence="1 10">Golgi apparatus membrane</location>
        <topology evidence="1 10">Single-pass type II membrane protein</topology>
    </subcellularLocation>
</comment>
<accession>A0A336LNU1</accession>
<evidence type="ECO:0000256" key="1">
    <source>
        <dbReference type="ARBA" id="ARBA00004323"/>
    </source>
</evidence>
<keyword evidence="7 10" id="KW-1133">Transmembrane helix</keyword>
<proteinExistence type="inferred from homology"/>
<sequence>MRFIRRKPVLYFVIFLILIVLIRFIQIRSSLNTIQDIDVEISEEVKLNQKQLIDLKNFHYLLKPNLNYFEVKAQFLAIIIIHSYVGHDHLRAKHRQAITSKELLAYGFKRIFLLSEIPHREHYITQRALINEAHRFHDILQGNFVDAYRNLTYKHIMGLRYAVSEARDAQYIIKMDDDIVFDPFRIYEFIKNIDQDEDEYLLKGFLLSDQRVIREKQNKWYVKPEEYDKSQYPPYLSGWFYVTNLKTAHDIALASETREYFWIDDIYVTGILADELSIIREGMNELFSANSEYIDCCIRDILNKRIQCDYLIGPNGGDSNLIVSFIKSTRTCYLGGCKHRDPQHHVRNTCVAEVKDLLRERGEPQVQAIRL</sequence>
<feature type="transmembrane region" description="Helical" evidence="10">
    <location>
        <begin position="9"/>
        <end position="25"/>
    </location>
</feature>
<comment type="similarity">
    <text evidence="2 10">Belongs to the glycosyltransferase 31 family.</text>
</comment>
<dbReference type="PANTHER" id="PTHR11214:SF235">
    <property type="entry name" value="HEXOSYLTRANSFERASE"/>
    <property type="match status" value="1"/>
</dbReference>
<dbReference type="PANTHER" id="PTHR11214">
    <property type="entry name" value="BETA-1,3-N-ACETYLGLUCOSAMINYLTRANSFERASE"/>
    <property type="match status" value="1"/>
</dbReference>
<dbReference type="EMBL" id="UFQT01000038">
    <property type="protein sequence ID" value="SSX18431.1"/>
    <property type="molecule type" value="Genomic_DNA"/>
</dbReference>
<evidence type="ECO:0000256" key="10">
    <source>
        <dbReference type="RuleBase" id="RU363063"/>
    </source>
</evidence>
<keyword evidence="4" id="KW-0808">Transferase</keyword>
<keyword evidence="8 10" id="KW-0333">Golgi apparatus</keyword>
<evidence type="ECO:0000256" key="6">
    <source>
        <dbReference type="ARBA" id="ARBA00022968"/>
    </source>
</evidence>
<evidence type="ECO:0000256" key="8">
    <source>
        <dbReference type="ARBA" id="ARBA00023034"/>
    </source>
</evidence>
<dbReference type="InterPro" id="IPR002659">
    <property type="entry name" value="Glyco_trans_31"/>
</dbReference>
<dbReference type="VEuPathDB" id="VectorBase:CSON009707"/>
<keyword evidence="3 10" id="KW-0328">Glycosyltransferase</keyword>
<dbReference type="GO" id="GO:0016758">
    <property type="term" value="F:hexosyltransferase activity"/>
    <property type="evidence" value="ECO:0007669"/>
    <property type="project" value="InterPro"/>
</dbReference>
<dbReference type="InterPro" id="IPR029044">
    <property type="entry name" value="Nucleotide-diphossugar_trans"/>
</dbReference>
<evidence type="ECO:0000256" key="4">
    <source>
        <dbReference type="ARBA" id="ARBA00022679"/>
    </source>
</evidence>
<evidence type="ECO:0000256" key="7">
    <source>
        <dbReference type="ARBA" id="ARBA00022989"/>
    </source>
</evidence>
<dbReference type="Pfam" id="PF01762">
    <property type="entry name" value="Galactosyl_T"/>
    <property type="match status" value="1"/>
</dbReference>
<dbReference type="GO" id="GO:0000139">
    <property type="term" value="C:Golgi membrane"/>
    <property type="evidence" value="ECO:0007669"/>
    <property type="project" value="UniProtKB-SubCell"/>
</dbReference>
<dbReference type="OMA" id="ECEYFAG"/>
<dbReference type="GO" id="GO:0006493">
    <property type="term" value="P:protein O-linked glycosylation"/>
    <property type="evidence" value="ECO:0007669"/>
    <property type="project" value="TreeGrafter"/>
</dbReference>
<dbReference type="AlphaFoldDB" id="A0A336LNU1"/>
<organism evidence="11">
    <name type="scientific">Culicoides sonorensis</name>
    <name type="common">Biting midge</name>
    <dbReference type="NCBI Taxonomy" id="179676"/>
    <lineage>
        <taxon>Eukaryota</taxon>
        <taxon>Metazoa</taxon>
        <taxon>Ecdysozoa</taxon>
        <taxon>Arthropoda</taxon>
        <taxon>Hexapoda</taxon>
        <taxon>Insecta</taxon>
        <taxon>Pterygota</taxon>
        <taxon>Neoptera</taxon>
        <taxon>Endopterygota</taxon>
        <taxon>Diptera</taxon>
        <taxon>Nematocera</taxon>
        <taxon>Chironomoidea</taxon>
        <taxon>Ceratopogonidae</taxon>
        <taxon>Ceratopogoninae</taxon>
        <taxon>Culicoides</taxon>
        <taxon>Monoculicoides</taxon>
    </lineage>
</organism>
<reference evidence="11" key="1">
    <citation type="submission" date="2018-07" db="EMBL/GenBank/DDBJ databases">
        <authorList>
            <person name="Quirk P.G."/>
            <person name="Krulwich T.A."/>
        </authorList>
    </citation>
    <scope>NUCLEOTIDE SEQUENCE</scope>
</reference>
<keyword evidence="9 10" id="KW-0472">Membrane</keyword>
<keyword evidence="6 10" id="KW-0735">Signal-anchor</keyword>
<evidence type="ECO:0000313" key="11">
    <source>
        <dbReference type="EMBL" id="SSX18431.1"/>
    </source>
</evidence>
<evidence type="ECO:0000256" key="5">
    <source>
        <dbReference type="ARBA" id="ARBA00022692"/>
    </source>
</evidence>